<dbReference type="OrthoDB" id="4279at2"/>
<dbReference type="Gene3D" id="3.60.140.10">
    <property type="entry name" value="CNF1/YfiH-like putative cysteine hydrolases"/>
    <property type="match status" value="1"/>
</dbReference>
<dbReference type="NCBIfam" id="TIGR00726">
    <property type="entry name" value="peptidoglycan editing factor PgeF"/>
    <property type="match status" value="1"/>
</dbReference>
<dbReference type="SUPFAM" id="SSF64438">
    <property type="entry name" value="CNF1/YfiH-like putative cysteine hydrolases"/>
    <property type="match status" value="1"/>
</dbReference>
<evidence type="ECO:0000256" key="1">
    <source>
        <dbReference type="ARBA" id="ARBA00000553"/>
    </source>
</evidence>
<protein>
    <recommendedName>
        <fullName evidence="11">Purine nucleoside phosphorylase</fullName>
    </recommendedName>
</protein>
<evidence type="ECO:0000256" key="10">
    <source>
        <dbReference type="ARBA" id="ARBA00049893"/>
    </source>
</evidence>
<keyword evidence="5" id="KW-0479">Metal-binding</keyword>
<evidence type="ECO:0000256" key="5">
    <source>
        <dbReference type="ARBA" id="ARBA00022723"/>
    </source>
</evidence>
<evidence type="ECO:0000256" key="11">
    <source>
        <dbReference type="RuleBase" id="RU361274"/>
    </source>
</evidence>
<comment type="catalytic activity">
    <reaction evidence="10">
        <text>S-methyl-5'-thioadenosine + phosphate = 5-(methylsulfanyl)-alpha-D-ribose 1-phosphate + adenine</text>
        <dbReference type="Rhea" id="RHEA:11852"/>
        <dbReference type="ChEBI" id="CHEBI:16708"/>
        <dbReference type="ChEBI" id="CHEBI:17509"/>
        <dbReference type="ChEBI" id="CHEBI:43474"/>
        <dbReference type="ChEBI" id="CHEBI:58533"/>
        <dbReference type="EC" id="2.4.2.28"/>
    </reaction>
    <physiologicalReaction direction="left-to-right" evidence="10">
        <dbReference type="Rhea" id="RHEA:11853"/>
    </physiologicalReaction>
</comment>
<evidence type="ECO:0000313" key="13">
    <source>
        <dbReference type="Proteomes" id="UP000283295"/>
    </source>
</evidence>
<keyword evidence="4" id="KW-0808">Transferase</keyword>
<evidence type="ECO:0000256" key="7">
    <source>
        <dbReference type="ARBA" id="ARBA00022833"/>
    </source>
</evidence>
<dbReference type="AlphaFoldDB" id="A0A3R5ZM69"/>
<evidence type="ECO:0000256" key="3">
    <source>
        <dbReference type="ARBA" id="ARBA00007353"/>
    </source>
</evidence>
<reference evidence="12 13" key="1">
    <citation type="submission" date="2018-08" db="EMBL/GenBank/DDBJ databases">
        <title>A genome reference for cultivated species of the human gut microbiota.</title>
        <authorList>
            <person name="Zou Y."/>
            <person name="Xue W."/>
            <person name="Luo G."/>
        </authorList>
    </citation>
    <scope>NUCLEOTIDE SEQUENCE [LARGE SCALE GENOMIC DNA]</scope>
    <source>
        <strain evidence="12 13">AF22-21</strain>
    </source>
</reference>
<evidence type="ECO:0000256" key="6">
    <source>
        <dbReference type="ARBA" id="ARBA00022801"/>
    </source>
</evidence>
<organism evidence="12 13">
    <name type="scientific">Coprococcus eutactus</name>
    <dbReference type="NCBI Taxonomy" id="33043"/>
    <lineage>
        <taxon>Bacteria</taxon>
        <taxon>Bacillati</taxon>
        <taxon>Bacillota</taxon>
        <taxon>Clostridia</taxon>
        <taxon>Lachnospirales</taxon>
        <taxon>Lachnospiraceae</taxon>
        <taxon>Coprococcus</taxon>
    </lineage>
</organism>
<dbReference type="PANTHER" id="PTHR30616:SF2">
    <property type="entry name" value="PURINE NUCLEOSIDE PHOSPHORYLASE LACC1"/>
    <property type="match status" value="1"/>
</dbReference>
<comment type="catalytic activity">
    <reaction evidence="1">
        <text>inosine + phosphate = alpha-D-ribose 1-phosphate + hypoxanthine</text>
        <dbReference type="Rhea" id="RHEA:27646"/>
        <dbReference type="ChEBI" id="CHEBI:17368"/>
        <dbReference type="ChEBI" id="CHEBI:17596"/>
        <dbReference type="ChEBI" id="CHEBI:43474"/>
        <dbReference type="ChEBI" id="CHEBI:57720"/>
        <dbReference type="EC" id="2.4.2.1"/>
    </reaction>
    <physiologicalReaction direction="left-to-right" evidence="1">
        <dbReference type="Rhea" id="RHEA:27647"/>
    </physiologicalReaction>
</comment>
<sequence>MKNIKYIPNKSNSTHIHSVNGVDYITFDKLDKAGVVHAFSTRTGGVSEGYLGSMNLSFHRGDDPDKVMENHRRFAKAVGYDHTKLVFSDQVHKTDIYKVTKADAGKGIVRISDIIGIDGLMTNVPGIPLMTFYADCVPIYFYDPVRKVVAMNHSGWKGTVAKISQCMIKRLGDEYGTDPTDLICAIGPSICKDCYEVSEDVAEQFKLAYTEQEAREIVYPRESQHKGKYLLDLHTANYFNLVDAGVKPENIDVTNICTCCNPDWLFSHRASKGLRGNLGAVIMLPE</sequence>
<dbReference type="GO" id="GO:0017061">
    <property type="term" value="F:S-methyl-5-thioadenosine phosphorylase activity"/>
    <property type="evidence" value="ECO:0007669"/>
    <property type="project" value="UniProtKB-EC"/>
</dbReference>
<evidence type="ECO:0000256" key="9">
    <source>
        <dbReference type="ARBA" id="ARBA00048968"/>
    </source>
</evidence>
<accession>A0A3R5ZM69</accession>
<evidence type="ECO:0000313" key="12">
    <source>
        <dbReference type="EMBL" id="RGS35535.1"/>
    </source>
</evidence>
<comment type="catalytic activity">
    <reaction evidence="9">
        <text>adenosine + phosphate = alpha-D-ribose 1-phosphate + adenine</text>
        <dbReference type="Rhea" id="RHEA:27642"/>
        <dbReference type="ChEBI" id="CHEBI:16335"/>
        <dbReference type="ChEBI" id="CHEBI:16708"/>
        <dbReference type="ChEBI" id="CHEBI:43474"/>
        <dbReference type="ChEBI" id="CHEBI:57720"/>
        <dbReference type="EC" id="2.4.2.1"/>
    </reaction>
    <physiologicalReaction direction="left-to-right" evidence="9">
        <dbReference type="Rhea" id="RHEA:27643"/>
    </physiologicalReaction>
</comment>
<comment type="similarity">
    <text evidence="3 11">Belongs to the purine nucleoside phosphorylase YfiH/LACC1 family.</text>
</comment>
<keyword evidence="6" id="KW-0378">Hydrolase</keyword>
<evidence type="ECO:0000256" key="2">
    <source>
        <dbReference type="ARBA" id="ARBA00003215"/>
    </source>
</evidence>
<comment type="function">
    <text evidence="2">Purine nucleoside enzyme that catalyzes the phosphorolysis of adenosine and inosine nucleosides, yielding D-ribose 1-phosphate and the respective free bases, adenine and hypoxanthine. Also catalyzes the phosphorolysis of S-methyl-5'-thioadenosine into adenine and S-methyl-5-thio-alpha-D-ribose 1-phosphate. Also has adenosine deaminase activity.</text>
</comment>
<comment type="caution">
    <text evidence="12">The sequence shown here is derived from an EMBL/GenBank/DDBJ whole genome shotgun (WGS) entry which is preliminary data.</text>
</comment>
<evidence type="ECO:0000256" key="4">
    <source>
        <dbReference type="ARBA" id="ARBA00022679"/>
    </source>
</evidence>
<proteinExistence type="inferred from homology"/>
<dbReference type="Pfam" id="PF02578">
    <property type="entry name" value="Cu-oxidase_4"/>
    <property type="match status" value="1"/>
</dbReference>
<dbReference type="EMBL" id="QRVK01000062">
    <property type="protein sequence ID" value="RGS35535.1"/>
    <property type="molecule type" value="Genomic_DNA"/>
</dbReference>
<keyword evidence="7" id="KW-0862">Zinc</keyword>
<dbReference type="PANTHER" id="PTHR30616">
    <property type="entry name" value="UNCHARACTERIZED PROTEIN YFIH"/>
    <property type="match status" value="1"/>
</dbReference>
<dbReference type="InterPro" id="IPR003730">
    <property type="entry name" value="Cu_polyphenol_OxRdtase"/>
</dbReference>
<dbReference type="GO" id="GO:0016787">
    <property type="term" value="F:hydrolase activity"/>
    <property type="evidence" value="ECO:0007669"/>
    <property type="project" value="UniProtKB-KW"/>
</dbReference>
<dbReference type="GO" id="GO:0005507">
    <property type="term" value="F:copper ion binding"/>
    <property type="evidence" value="ECO:0007669"/>
    <property type="project" value="TreeGrafter"/>
</dbReference>
<dbReference type="InterPro" id="IPR011324">
    <property type="entry name" value="Cytotoxic_necrot_fac-like_cat"/>
</dbReference>
<evidence type="ECO:0000256" key="8">
    <source>
        <dbReference type="ARBA" id="ARBA00047989"/>
    </source>
</evidence>
<dbReference type="CDD" id="cd16833">
    <property type="entry name" value="YfiH"/>
    <property type="match status" value="1"/>
</dbReference>
<gene>
    <name evidence="12" type="primary">pgeF</name>
    <name evidence="12" type="ORF">DWX94_13610</name>
</gene>
<dbReference type="InterPro" id="IPR038371">
    <property type="entry name" value="Cu_polyphenol_OxRdtase_sf"/>
</dbReference>
<dbReference type="Proteomes" id="UP000283295">
    <property type="component" value="Unassembled WGS sequence"/>
</dbReference>
<comment type="catalytic activity">
    <reaction evidence="8">
        <text>adenosine + H2O + H(+) = inosine + NH4(+)</text>
        <dbReference type="Rhea" id="RHEA:24408"/>
        <dbReference type="ChEBI" id="CHEBI:15377"/>
        <dbReference type="ChEBI" id="CHEBI:15378"/>
        <dbReference type="ChEBI" id="CHEBI:16335"/>
        <dbReference type="ChEBI" id="CHEBI:17596"/>
        <dbReference type="ChEBI" id="CHEBI:28938"/>
        <dbReference type="EC" id="3.5.4.4"/>
    </reaction>
    <physiologicalReaction direction="left-to-right" evidence="8">
        <dbReference type="Rhea" id="RHEA:24409"/>
    </physiologicalReaction>
</comment>
<name>A0A3R5ZM69_9FIRM</name>